<proteinExistence type="predicted"/>
<evidence type="ECO:0000256" key="5">
    <source>
        <dbReference type="ARBA" id="ARBA00023136"/>
    </source>
</evidence>
<dbReference type="STRING" id="735517.SAMN05444272_0725"/>
<comment type="subcellular location">
    <subcellularLocation>
        <location evidence="1">Cell membrane</location>
        <topology evidence="1">Multi-pass membrane protein</topology>
    </subcellularLocation>
</comment>
<sequence>MTDLFHLLVGVVIGIVTSAPVGPVNIMTIRHAALRGWREGVVVGSGAVLADALYAGVAIFSISAVTQFIEGHADWIKLAGALLLTGFGLRVMMTHPHIENTEHEGMQGMGRDAAAAFLMTLTNPGAVLGFIAIIGGLGHWRPEPEDHVGNLAMVLGVALGALSWWCMISALVARYSSKIDDAWLERANRIAGILLLIFALTVFADLFLDFI</sequence>
<dbReference type="EMBL" id="FRBW01000001">
    <property type="protein sequence ID" value="SHL49765.1"/>
    <property type="molecule type" value="Genomic_DNA"/>
</dbReference>
<dbReference type="Pfam" id="PF01810">
    <property type="entry name" value="LysE"/>
    <property type="match status" value="1"/>
</dbReference>
<evidence type="ECO:0000256" key="4">
    <source>
        <dbReference type="ARBA" id="ARBA00022989"/>
    </source>
</evidence>
<dbReference type="PANTHER" id="PTHR30086:SF20">
    <property type="entry name" value="ARGININE EXPORTER PROTEIN ARGO-RELATED"/>
    <property type="match status" value="1"/>
</dbReference>
<dbReference type="AlphaFoldDB" id="A0A1M7B419"/>
<feature type="transmembrane region" description="Helical" evidence="6">
    <location>
        <begin position="75"/>
        <end position="93"/>
    </location>
</feature>
<feature type="transmembrane region" description="Helical" evidence="6">
    <location>
        <begin position="187"/>
        <end position="208"/>
    </location>
</feature>
<dbReference type="OrthoDB" id="7874789at2"/>
<protein>
    <submittedName>
        <fullName evidence="7">Threonine/homoserine/homoserine lactone efflux protein</fullName>
    </submittedName>
</protein>
<dbReference type="PANTHER" id="PTHR30086">
    <property type="entry name" value="ARGININE EXPORTER PROTEIN ARGO"/>
    <property type="match status" value="1"/>
</dbReference>
<dbReference type="GO" id="GO:0015171">
    <property type="term" value="F:amino acid transmembrane transporter activity"/>
    <property type="evidence" value="ECO:0007669"/>
    <property type="project" value="TreeGrafter"/>
</dbReference>
<keyword evidence="5 6" id="KW-0472">Membrane</keyword>
<reference evidence="7 8" key="1">
    <citation type="submission" date="2016-11" db="EMBL/GenBank/DDBJ databases">
        <authorList>
            <person name="Jaros S."/>
            <person name="Januszkiewicz K."/>
            <person name="Wedrychowicz H."/>
        </authorList>
    </citation>
    <scope>NUCLEOTIDE SEQUENCE [LARGE SCALE GENOMIC DNA]</scope>
    <source>
        <strain evidence="7 8">DSM 22153</strain>
    </source>
</reference>
<keyword evidence="8" id="KW-1185">Reference proteome</keyword>
<gene>
    <name evidence="7" type="ORF">SAMN05444272_0725</name>
</gene>
<dbReference type="GO" id="GO:0005886">
    <property type="term" value="C:plasma membrane"/>
    <property type="evidence" value="ECO:0007669"/>
    <property type="project" value="UniProtKB-SubCell"/>
</dbReference>
<evidence type="ECO:0000256" key="6">
    <source>
        <dbReference type="SAM" id="Phobius"/>
    </source>
</evidence>
<evidence type="ECO:0000256" key="2">
    <source>
        <dbReference type="ARBA" id="ARBA00022475"/>
    </source>
</evidence>
<name>A0A1M7B419_9HYPH</name>
<keyword evidence="2" id="KW-1003">Cell membrane</keyword>
<evidence type="ECO:0000256" key="1">
    <source>
        <dbReference type="ARBA" id="ARBA00004651"/>
    </source>
</evidence>
<dbReference type="InterPro" id="IPR001123">
    <property type="entry name" value="LeuE-type"/>
</dbReference>
<dbReference type="Proteomes" id="UP000186002">
    <property type="component" value="Unassembled WGS sequence"/>
</dbReference>
<keyword evidence="4 6" id="KW-1133">Transmembrane helix</keyword>
<organism evidence="7 8">
    <name type="scientific">Roseibium suaedae</name>
    <dbReference type="NCBI Taxonomy" id="735517"/>
    <lineage>
        <taxon>Bacteria</taxon>
        <taxon>Pseudomonadati</taxon>
        <taxon>Pseudomonadota</taxon>
        <taxon>Alphaproteobacteria</taxon>
        <taxon>Hyphomicrobiales</taxon>
        <taxon>Stappiaceae</taxon>
        <taxon>Roseibium</taxon>
    </lineage>
</organism>
<dbReference type="RefSeq" id="WP_073008919.1">
    <property type="nucleotide sequence ID" value="NZ_FRBW01000001.1"/>
</dbReference>
<feature type="transmembrane region" description="Helical" evidence="6">
    <location>
        <begin position="152"/>
        <end position="175"/>
    </location>
</feature>
<feature type="transmembrane region" description="Helical" evidence="6">
    <location>
        <begin position="41"/>
        <end position="69"/>
    </location>
</feature>
<feature type="transmembrane region" description="Helical" evidence="6">
    <location>
        <begin position="6"/>
        <end position="29"/>
    </location>
</feature>
<keyword evidence="3 6" id="KW-0812">Transmembrane</keyword>
<accession>A0A1M7B419</accession>
<evidence type="ECO:0000313" key="7">
    <source>
        <dbReference type="EMBL" id="SHL49765.1"/>
    </source>
</evidence>
<feature type="transmembrane region" description="Helical" evidence="6">
    <location>
        <begin position="114"/>
        <end position="140"/>
    </location>
</feature>
<evidence type="ECO:0000256" key="3">
    <source>
        <dbReference type="ARBA" id="ARBA00022692"/>
    </source>
</evidence>
<evidence type="ECO:0000313" key="8">
    <source>
        <dbReference type="Proteomes" id="UP000186002"/>
    </source>
</evidence>